<evidence type="ECO:0000313" key="1">
    <source>
        <dbReference type="EMBL" id="MBB4675698.1"/>
    </source>
</evidence>
<dbReference type="GO" id="GO:0009306">
    <property type="term" value="P:protein secretion"/>
    <property type="evidence" value="ECO:0007669"/>
    <property type="project" value="InterPro"/>
</dbReference>
<dbReference type="Proteomes" id="UP000533598">
    <property type="component" value="Unassembled WGS sequence"/>
</dbReference>
<dbReference type="Pfam" id="PF10824">
    <property type="entry name" value="T7SS_ESX_EspC"/>
    <property type="match status" value="1"/>
</dbReference>
<proteinExistence type="predicted"/>
<accession>A0A7W7FSS8</accession>
<evidence type="ECO:0000313" key="2">
    <source>
        <dbReference type="Proteomes" id="UP000533598"/>
    </source>
</evidence>
<organism evidence="1 2">
    <name type="scientific">Crossiella cryophila</name>
    <dbReference type="NCBI Taxonomy" id="43355"/>
    <lineage>
        <taxon>Bacteria</taxon>
        <taxon>Bacillati</taxon>
        <taxon>Actinomycetota</taxon>
        <taxon>Actinomycetes</taxon>
        <taxon>Pseudonocardiales</taxon>
        <taxon>Pseudonocardiaceae</taxon>
        <taxon>Crossiella</taxon>
    </lineage>
</organism>
<evidence type="ECO:0008006" key="3">
    <source>
        <dbReference type="Google" id="ProtNLM"/>
    </source>
</evidence>
<protein>
    <recommendedName>
        <fullName evidence="3">Excreted virulence factor EspC, type VII ESX diderm</fullName>
    </recommendedName>
</protein>
<keyword evidence="2" id="KW-1185">Reference proteome</keyword>
<dbReference type="InterPro" id="IPR022536">
    <property type="entry name" value="EspC"/>
</dbReference>
<dbReference type="EMBL" id="JACHMH010000001">
    <property type="protein sequence ID" value="MBB4675698.1"/>
    <property type="molecule type" value="Genomic_DNA"/>
</dbReference>
<sequence length="106" mass="10330">MAEKGFKVDPAALTSYANAAKGMSGEIGKVGSGTLAGANAVPGNAFGKIGAEVSGALTPAAQSIMDAIAAAAKALGELGTAVSGTVTDYHQQDAEHAASVKRAGQR</sequence>
<dbReference type="RefSeq" id="WP_185001635.1">
    <property type="nucleotide sequence ID" value="NZ_BAAAUI010000064.1"/>
</dbReference>
<gene>
    <name evidence="1" type="ORF">HNR67_001816</name>
</gene>
<dbReference type="AlphaFoldDB" id="A0A7W7FSS8"/>
<comment type="caution">
    <text evidence="1">The sequence shown here is derived from an EMBL/GenBank/DDBJ whole genome shotgun (WGS) entry which is preliminary data.</text>
</comment>
<name>A0A7W7FSS8_9PSEU</name>
<reference evidence="1 2" key="1">
    <citation type="submission" date="2020-08" db="EMBL/GenBank/DDBJ databases">
        <title>Sequencing the genomes of 1000 actinobacteria strains.</title>
        <authorList>
            <person name="Klenk H.-P."/>
        </authorList>
    </citation>
    <scope>NUCLEOTIDE SEQUENCE [LARGE SCALE GENOMIC DNA]</scope>
    <source>
        <strain evidence="1 2">DSM 44230</strain>
    </source>
</reference>